<reference evidence="8 9" key="1">
    <citation type="submission" date="2020-10" db="EMBL/GenBank/DDBJ databases">
        <title>The Coptis chinensis genome and diversification of protoberbering-type alkaloids.</title>
        <authorList>
            <person name="Wang B."/>
            <person name="Shu S."/>
            <person name="Song C."/>
            <person name="Liu Y."/>
        </authorList>
    </citation>
    <scope>NUCLEOTIDE SEQUENCE [LARGE SCALE GENOMIC DNA]</scope>
    <source>
        <strain evidence="8">HL-2020</strain>
        <tissue evidence="8">Leaf</tissue>
    </source>
</reference>
<dbReference type="OrthoDB" id="2018529at2759"/>
<dbReference type="Pfam" id="PF00929">
    <property type="entry name" value="RNase_T"/>
    <property type="match status" value="1"/>
</dbReference>
<dbReference type="Proteomes" id="UP000631114">
    <property type="component" value="Unassembled WGS sequence"/>
</dbReference>
<organism evidence="8 9">
    <name type="scientific">Coptis chinensis</name>
    <dbReference type="NCBI Taxonomy" id="261450"/>
    <lineage>
        <taxon>Eukaryota</taxon>
        <taxon>Viridiplantae</taxon>
        <taxon>Streptophyta</taxon>
        <taxon>Embryophyta</taxon>
        <taxon>Tracheophyta</taxon>
        <taxon>Spermatophyta</taxon>
        <taxon>Magnoliopsida</taxon>
        <taxon>Ranunculales</taxon>
        <taxon>Ranunculaceae</taxon>
        <taxon>Coptidoideae</taxon>
        <taxon>Coptis</taxon>
    </lineage>
</organism>
<dbReference type="GO" id="GO:0046872">
    <property type="term" value="F:metal ion binding"/>
    <property type="evidence" value="ECO:0007669"/>
    <property type="project" value="UniProtKB-KW"/>
</dbReference>
<evidence type="ECO:0000256" key="4">
    <source>
        <dbReference type="ARBA" id="ARBA00022801"/>
    </source>
</evidence>
<dbReference type="SMART" id="SM00479">
    <property type="entry name" value="EXOIII"/>
    <property type="match status" value="1"/>
</dbReference>
<dbReference type="CDD" id="cd06127">
    <property type="entry name" value="DEDDh"/>
    <property type="match status" value="1"/>
</dbReference>
<evidence type="ECO:0000256" key="2">
    <source>
        <dbReference type="ARBA" id="ARBA00022722"/>
    </source>
</evidence>
<sequence length="158" mass="17558">MESSEIAFFDTETTIPCRKGQGYSLLEFGAILVCSQRLTELYNYTTLIKPPHLSSITEASINCNGITRDAVASAPSFAEIADDVYNILHGRVWAGHNIVTFDCFRIREAFAKIGRPAPEPKGIIDSLVLLRERFGRRAGNMKMATLANYFGLGDQTHR</sequence>
<dbReference type="InterPro" id="IPR012337">
    <property type="entry name" value="RNaseH-like_sf"/>
</dbReference>
<dbReference type="EMBL" id="JADFTS010000008">
    <property type="protein sequence ID" value="KAF9591501.1"/>
    <property type="molecule type" value="Genomic_DNA"/>
</dbReference>
<keyword evidence="2" id="KW-0540">Nuclease</keyword>
<dbReference type="FunFam" id="3.30.420.10:FF:000040">
    <property type="entry name" value="Exonuclease family protein"/>
    <property type="match status" value="1"/>
</dbReference>
<gene>
    <name evidence="8" type="ORF">IFM89_004555</name>
</gene>
<keyword evidence="5" id="KW-0269">Exonuclease</keyword>
<evidence type="ECO:0000256" key="3">
    <source>
        <dbReference type="ARBA" id="ARBA00022723"/>
    </source>
</evidence>
<keyword evidence="9" id="KW-1185">Reference proteome</keyword>
<protein>
    <recommendedName>
        <fullName evidence="7">Exonuclease domain-containing protein</fullName>
    </recommendedName>
</protein>
<evidence type="ECO:0000259" key="7">
    <source>
        <dbReference type="SMART" id="SM00479"/>
    </source>
</evidence>
<proteinExistence type="predicted"/>
<keyword evidence="3" id="KW-0479">Metal-binding</keyword>
<dbReference type="GO" id="GO:0003676">
    <property type="term" value="F:nucleic acid binding"/>
    <property type="evidence" value="ECO:0007669"/>
    <property type="project" value="InterPro"/>
</dbReference>
<evidence type="ECO:0000256" key="5">
    <source>
        <dbReference type="ARBA" id="ARBA00022839"/>
    </source>
</evidence>
<dbReference type="PANTHER" id="PTHR30231">
    <property type="entry name" value="DNA POLYMERASE III SUBUNIT EPSILON"/>
    <property type="match status" value="1"/>
</dbReference>
<dbReference type="SUPFAM" id="SSF53098">
    <property type="entry name" value="Ribonuclease H-like"/>
    <property type="match status" value="1"/>
</dbReference>
<feature type="domain" description="Exonuclease" evidence="7">
    <location>
        <begin position="5"/>
        <end position="158"/>
    </location>
</feature>
<dbReference type="GO" id="GO:0008408">
    <property type="term" value="F:3'-5' exonuclease activity"/>
    <property type="evidence" value="ECO:0007669"/>
    <property type="project" value="TreeGrafter"/>
</dbReference>
<name>A0A835H2Q7_9MAGN</name>
<evidence type="ECO:0000256" key="6">
    <source>
        <dbReference type="ARBA" id="ARBA00022842"/>
    </source>
</evidence>
<comment type="caution">
    <text evidence="8">The sequence shown here is derived from an EMBL/GenBank/DDBJ whole genome shotgun (WGS) entry which is preliminary data.</text>
</comment>
<dbReference type="InterPro" id="IPR036397">
    <property type="entry name" value="RNaseH_sf"/>
</dbReference>
<evidence type="ECO:0000256" key="1">
    <source>
        <dbReference type="ARBA" id="ARBA00001946"/>
    </source>
</evidence>
<dbReference type="Gene3D" id="3.30.420.10">
    <property type="entry name" value="Ribonuclease H-like superfamily/Ribonuclease H"/>
    <property type="match status" value="1"/>
</dbReference>
<keyword evidence="6" id="KW-0460">Magnesium</keyword>
<dbReference type="PANTHER" id="PTHR30231:SF4">
    <property type="entry name" value="PROTEIN NEN2"/>
    <property type="match status" value="1"/>
</dbReference>
<evidence type="ECO:0000313" key="8">
    <source>
        <dbReference type="EMBL" id="KAF9591501.1"/>
    </source>
</evidence>
<accession>A0A835H2Q7</accession>
<dbReference type="AlphaFoldDB" id="A0A835H2Q7"/>
<comment type="cofactor">
    <cofactor evidence="1">
        <name>Mg(2+)</name>
        <dbReference type="ChEBI" id="CHEBI:18420"/>
    </cofactor>
</comment>
<evidence type="ECO:0000313" key="9">
    <source>
        <dbReference type="Proteomes" id="UP000631114"/>
    </source>
</evidence>
<dbReference type="InterPro" id="IPR013520">
    <property type="entry name" value="Ribonucl_H"/>
</dbReference>
<keyword evidence="4" id="KW-0378">Hydrolase</keyword>